<evidence type="ECO:0000313" key="1">
    <source>
        <dbReference type="EMBL" id="MEK6467148.1"/>
    </source>
</evidence>
<comment type="caution">
    <text evidence="1">The sequence shown here is derived from an EMBL/GenBank/DDBJ whole genome shotgun (WGS) entry which is preliminary data.</text>
</comment>
<sequence>MTTIADIRRIFSVRGIDPDQLTQTPPDSHGTPAFVLTTPDGTRVWFAPLERAGWRIGWHYLVTAHGALVEHGRTDSTMAESVLPVLHRHTNRRAA</sequence>
<protein>
    <submittedName>
        <fullName evidence="1">Uncharacterized protein</fullName>
    </submittedName>
</protein>
<reference evidence="1 2" key="1">
    <citation type="submission" date="2024-03" db="EMBL/GenBank/DDBJ databases">
        <title>Draft genome sequence of Pseudonocardia carboxydivorans JCM 14827.</title>
        <authorList>
            <person name="Duangmal K."/>
        </authorList>
    </citation>
    <scope>NUCLEOTIDE SEQUENCE [LARGE SCALE GENOMIC DNA]</scope>
    <source>
        <strain evidence="1 2">JCM 14827</strain>
    </source>
</reference>
<dbReference type="EMBL" id="JBBPIX010000021">
    <property type="protein sequence ID" value="MEK6467148.1"/>
    <property type="molecule type" value="Genomic_DNA"/>
</dbReference>
<name>A0ABU9ALH8_PSEA5</name>
<gene>
    <name evidence="1" type="ORF">WG925_25715</name>
</gene>
<proteinExistence type="predicted"/>
<dbReference type="RefSeq" id="WP_224404191.1">
    <property type="nucleotide sequence ID" value="NZ_BAAAOD010000026.1"/>
</dbReference>
<accession>A0ABU9ALH8</accession>
<dbReference type="Proteomes" id="UP001367513">
    <property type="component" value="Unassembled WGS sequence"/>
</dbReference>
<organism evidence="1 2">
    <name type="scientific">Pseudonocardia alni subsp. carboxydivorans</name>
    <dbReference type="NCBI Taxonomy" id="415010"/>
    <lineage>
        <taxon>Bacteria</taxon>
        <taxon>Bacillati</taxon>
        <taxon>Actinomycetota</taxon>
        <taxon>Actinomycetes</taxon>
        <taxon>Pseudonocardiales</taxon>
        <taxon>Pseudonocardiaceae</taxon>
        <taxon>Pseudonocardia</taxon>
    </lineage>
</organism>
<keyword evidence="2" id="KW-1185">Reference proteome</keyword>
<evidence type="ECO:0000313" key="2">
    <source>
        <dbReference type="Proteomes" id="UP001367513"/>
    </source>
</evidence>